<dbReference type="RefSeq" id="WP_007029017.1">
    <property type="nucleotide sequence ID" value="NZ_AOHO01000028.1"/>
</dbReference>
<organism evidence="8 9">
    <name type="scientific">Amycolatopsis decaplanina DSM 44594</name>
    <dbReference type="NCBI Taxonomy" id="1284240"/>
    <lineage>
        <taxon>Bacteria</taxon>
        <taxon>Bacillati</taxon>
        <taxon>Actinomycetota</taxon>
        <taxon>Actinomycetes</taxon>
        <taxon>Pseudonocardiales</taxon>
        <taxon>Pseudonocardiaceae</taxon>
        <taxon>Amycolatopsis</taxon>
    </lineage>
</organism>
<dbReference type="InterPro" id="IPR036736">
    <property type="entry name" value="ACP-like_sf"/>
</dbReference>
<dbReference type="InterPro" id="IPR023213">
    <property type="entry name" value="CAT-like_dom_sf"/>
</dbReference>
<dbReference type="PROSITE" id="PS50075">
    <property type="entry name" value="CARRIER"/>
    <property type="match status" value="3"/>
</dbReference>
<dbReference type="InterPro" id="IPR001242">
    <property type="entry name" value="Condensation_dom"/>
</dbReference>
<dbReference type="GO" id="GO:0005829">
    <property type="term" value="C:cytosol"/>
    <property type="evidence" value="ECO:0007669"/>
    <property type="project" value="TreeGrafter"/>
</dbReference>
<evidence type="ECO:0000313" key="8">
    <source>
        <dbReference type="EMBL" id="EME63314.1"/>
    </source>
</evidence>
<dbReference type="CDD" id="cd19543">
    <property type="entry name" value="DCL_NRPS"/>
    <property type="match status" value="1"/>
</dbReference>
<keyword evidence="9" id="KW-1185">Reference proteome</keyword>
<dbReference type="PROSITE" id="PS00455">
    <property type="entry name" value="AMP_BINDING"/>
    <property type="match status" value="4"/>
</dbReference>
<feature type="region of interest" description="Disordered" evidence="6">
    <location>
        <begin position="4127"/>
        <end position="4149"/>
    </location>
</feature>
<feature type="domain" description="Carrier" evidence="7">
    <location>
        <begin position="944"/>
        <end position="1018"/>
    </location>
</feature>
<dbReference type="EMBL" id="AOHO01000028">
    <property type="protein sequence ID" value="EME63314.1"/>
    <property type="molecule type" value="Genomic_DNA"/>
</dbReference>
<dbReference type="InterPro" id="IPR045851">
    <property type="entry name" value="AMP-bd_C_sf"/>
</dbReference>
<dbReference type="PANTHER" id="PTHR45527">
    <property type="entry name" value="NONRIBOSOMAL PEPTIDE SYNTHETASE"/>
    <property type="match status" value="1"/>
</dbReference>
<dbReference type="FunFam" id="3.40.50.980:FF:000002">
    <property type="entry name" value="Enterobactin synthetase component F"/>
    <property type="match status" value="1"/>
</dbReference>
<dbReference type="InterPro" id="IPR013217">
    <property type="entry name" value="Methyltransf_12"/>
</dbReference>
<dbReference type="InterPro" id="IPR009081">
    <property type="entry name" value="PP-bd_ACP"/>
</dbReference>
<dbReference type="Pfam" id="PF00501">
    <property type="entry name" value="AMP-binding"/>
    <property type="match status" value="4"/>
</dbReference>
<feature type="non-terminal residue" evidence="8">
    <location>
        <position position="4568"/>
    </location>
</feature>
<dbReference type="Pfam" id="PF08242">
    <property type="entry name" value="Methyltransf_12"/>
    <property type="match status" value="1"/>
</dbReference>
<dbReference type="CDD" id="cd17646">
    <property type="entry name" value="A_NRPS_AB3403-like"/>
    <property type="match status" value="1"/>
</dbReference>
<proteinExistence type="inferred from homology"/>
<dbReference type="InterPro" id="IPR042099">
    <property type="entry name" value="ANL_N_sf"/>
</dbReference>
<reference evidence="8 9" key="1">
    <citation type="journal article" date="2013" name="Genome Announc.">
        <title>Draft Genome Sequence of Amycolatopsis decaplanina Strain DSM 44594T.</title>
        <authorList>
            <person name="Kaur N."/>
            <person name="Kumar S."/>
            <person name="Bala M."/>
            <person name="Raghava G.P."/>
            <person name="Mayilraj S."/>
        </authorList>
    </citation>
    <scope>NUCLEOTIDE SEQUENCE [LARGE SCALE GENOMIC DNA]</scope>
    <source>
        <strain evidence="8 9">DSM 44594</strain>
    </source>
</reference>
<dbReference type="Gene3D" id="1.10.1200.10">
    <property type="entry name" value="ACP-like"/>
    <property type="match status" value="3"/>
</dbReference>
<dbReference type="Gene3D" id="3.30.300.30">
    <property type="match status" value="4"/>
</dbReference>
<sequence length="4568" mass="492211">MNRGFPLTPAQWGIWLAQQLDPADPVYTIGWVAELRGDVDVARLGEAVRRAVAEAECLHVTIGLDGDTPVQRPVAPGEVAVLDFTGEPDPEAAADEWARAELAVVTDPSRGPLTAHTLLVLAGDRVRWFQRYHHLVMDAHGQAVLTRRAAALYSGTAEEVSWPLSGLAESGYDGKADRAYWLGELAGRPNPVRLLGRASSGPVRLRRHTWELPAAKTGRLRKFALDAGTRLSRVAIAAVAAYAHRVTGAEDLVLGLPVTARTTRALREQPGMVSNVLPLRLTVRPETTPARLVAQVAEKVSRLLEHSRYRGEDLARELGAGGGVHELVGLSVNYMAVDGELAFGEASATVRNLELGPLSDVAIAVYDDGDGRGLRFDFDADEAVSSDDELADHSRRFAAVLDALIDGPELPLAAIDLLSAEERDRVLALGAAVADSPEVSWPEAFARIVARKPDAEAVVCEGVRMTYAEVDAAANRLARLLRRRGVGDEDVVGVAMPRSADLVVALLGVMKAGAAYLPLDLDHPEDRLAYMLSHAGAGIVVSTREESAQLPSGVDVERILLDDPAITAELAALDASTVDVSGIALDQAAYVIYTSGSTGKPKGVVLSHDGIGSLISTATERIGIGEASRVVQFASTGFDVTVWDLVMSLCVGGTLIVVPSHRRVAGVELTGYIADNAATHMILPPSLVAALPPDCELPKGAVLIVGTETVPPELIARWAEDLKVVAAYGLTEATVNSTLWAAEPGWTGPIPIGVPDPNTRCYVLDTALRPVPVGVEGELYVGGRGLARGYAGRPGLSAERFVADPFTGGGERMYRTGDRVRWRADGNLDFLGRTDHQVKIRGFRIEPGEVESALAAYAGVERIAVVPREVKPGDRRLVAYVVPAGDGSPSLLKELRAHAESALPHYMVPSAFVELDRLPTMPNGKLDRTSLPLPDFGAAATGRAPRTERERILCDVAARVLGLASIGADDDFFSLGGDSILSIRLVLGAADHGLAITPRQVFRHRTPEALAACADVVPVESTVDERPLLELTGAERASLAEYADVLPVTPLQEGFFFHAEFEGGSAADIYTVQEVLDLEGEIDAEALRRSAQALLDRYSSLRSGFRQLDGGRVVQTVTRRAELPWREVAAEDATEAFEADRARRFDFARPPLLRATFTRLGDDRAKLALTFHHIIADGWSVVVLLRELLAGYAGVDASSPEPDTRADHLRRLASRDHEVSREVWRTALSGVDEPTRLIDERAGVPRRPSRLQLSLGEQVTTALSAMARAHGLTLGAVLHSAWGLLLGGLTGRDDVLFGSTVSGRDTGAAGLESAVGLYINTVPVRFRWAPFETVAAVLRRLQDEQAALLDHQHLGLGELRRLAGAGQEELFDTLVVVENFPRDDERVDPSGTVRLTGVEVTDAVHFPVALIATPGEDLEFSLKFDAARIDAVAAGQLAERFARLLETLTANPGLPVAAIDLLSSAERGRLTELNATSHPVPERTLAGAFAEQVAKTPSATAVMFKDTELSYADLDARAENLARRLRSLGAGPEEVVAVAVPRSAELMVALLGVLKAGAAYLPIDLDYPADRLEHMLTDSGARLVLSEPGTAARIPVVAGLTQVPVAGAPAADDVKGTAAGPDNTAYLIYTSGSTGRPKGVAVTHRAIVNRLAWMQHEYRLTASDRVLQKTPSSFDVSVWEFFWALCEGAAVVLAEPDGHRDPAYLARVIRDREITTLHFVPSMLAAFLGSEEATGDLGSLRQVFSSGEALSGETAARWRSLTGVPLHNLYGPTEAAVDVTFFAADGAEGAAVPIGRPVWNTRLHVLDGCLRPVPDGVAGELYLAGVQLARGYHGRPGLTAERFVADPFGEPGQRLYRTGDLVRRRADGEIEYLGRTDRQVKIRGNRIELGEIEAVLAAQPEVTAATVVAKDGALVGYVAGSADPERLRAAVSEALPAPMVPQAFVVLDEFPLTPSGKLDVRALPAPEVGRPAVAPENDRERALARIFADVLGLDTVGAHGDFFLLGGDSISSIAVSSRARRAGFELSPKDVFELRTPAALAASATPSGPVADADGVGALPLLPEMLRLRELGDAVQPESVLLTVPSGADAETLAAALQLVLDHHDGLRLELSRVASVLWSLEVRPQGTVQAADLLRHATGSIEDEYQAAADRSADNLLQAVWFDEPGRLLLVAHPVLLDARSLTILSTDLATAWQAVTDGRPPVFTPVRASLRTIARRITDAAQDLALLGEIEHWAETLAPGSFEIPADGEVAERRITLSVEDTRTLVGALPSTVHGDVTDVLLTALKAAVDGDLLVDLHGRVDTSSTVGALTSVRPVRITATGEPLAMLKAVKEAVRKTPEGYGPLRYLNAQTGPLLAGLAKPRIALRYDGRIPAGPGEWQVAGYAPVPPSGDHVLRIGVACEETADGPRLTATFAGPAGALADRWAAALADLAAVDTNAPVGLTPSDLELVSLTQDEIARVERFSPVPVADVWPLSPLQEGLFFHSGYNSDRVDIYTIQEAIDFDHRLDAGRLRSAVSALLRRIPSLGAGFTSEGLRGPVQFVAAGVEPPVSEVDLSELPEDERRERLDELMAEDRATRFDLGVPPLFRLKLVRLGDGRDRVLLNRHLLLWDGWSAWLFIEQLFALYDLGGDDRTLPAAGSYADFLRWLDRQDIEAATNAWREALSDLAEPTVIGPEGRDLVPATPVNLDTVLPTGLGRGLREQARRHGLTVNSVLNAAWGLVLSTMTGRHDVVFGAAVAGRPAAVPEIENTIGLFLNTVPTRVRLDPGESVLDLVRRLQSERMDLTPYEFMSLGVLQREAGHRVLFDTLFVLRNADGDERRDGLRHRHGITGLLNIDATHYPLTLVVTPGEEIRITVSYRDDVIDAAEAVSVLDRFTSLVAQIVDDPAKPVAALATVSVEDRAALEAGWAEAEHPVIEDTIADLLAVQAERTPDATALVFGEEKLTYAELDARINRMARLLLAKGAAPEQVIALGLPRSIDMVVALFAVLRTGAAYLPLELDYPVDRLAVMLEDARPLCLVSTKDVSATLPDATPRVLVDDHEDTAFGDGPISDAERPLFARSRADRMEHPAYVIYTSGSTGKPKGVVTPYRGLTNMQLNHQGAIFAPAIAAAGGRRLRIAHTVSFAFDMSWEELLWLVEGHEVHVCDEELRRDARALVAYCDEHEVDVVNVTPTYAHLLIEEGLLEGHRPALVLLGGEAVSESVWNRLRDTDGTYGYNLYGPTEYTINTLGGGTTDSDTPTVGKPIWNTRAYIVDAWLRPVRDGVAGELYIAGEGLARGYLGRPGLTAERFVADPFVPGGGRMYRTGDLVRRRADGNLDFLGRTDDQVKIRGYRVELGEIETALSRYPEVAQAAVIARPDPSAPGLQRLVAYVVQAELSGDARAEAEADQVGEWQQIYSDEYTEIPTALFNEDFAGWDSSYDGEPIPLEHMREWRRATVDRIAGLKPERVLEIGVGTGLLMGQIAPPAQEYWGTDLAAPVIAKLNRELERDPALAAKVNLRAQPAHVFDGLPAGRFDTIVINSVIQYFPSVDYLTDVITKAIGLLTPGGALFVGDVRNLRLARAFHTAIQLTRADATSDVAQVRRAIERGAALEKELLIDPDYFTALARRLPGVAAQVRIKRARLHNELSRYRYDAVLVKEPAETVSVAQAPRLSWDEVGSLAAVEERLTGVETLRVCRIPDARQAPEVEATRALDAGAPLIDVLELFRTPAGVEPEDVHELGERLGFRVYCTWSADGAFEAVFVHKGQPDALVTGVHQPVSAGTNLAKYATSPTAARGGGELAQRLRDRLKTELPDYMVPAAFVTLGALPLTDNGKLNTRALPDAEQTVRLAESRPAESAEEETLCALFAEVLGLDGVGVEDNFFDLGGHSLLATRLISRARTELGAELAIRDLFEAPTVAELAARAGGGEPARPAVVRAERPDRIPLSAAQRSLWLVDRMEANAVAYNFPLTFRLRGDLDLEALRAALGDVLGRHEVLRTVLVEHDGDPCQRVLDAPEIPFAVEECDETGLDARIAELSRTPFDLAREIPVRLRVLRLGDGDQVISLVLHHSATDEWSDRPFLGDLTSAYRARRAGEAPTWTALPVQYADFALWQKDFLDQRGAAQVAFWADSLRGAPDELTLPLDRPRPLQPTGKGGKVQSPLSEELSAAVRDLAAKAGASPFMVLQAAVAALLHRTGAGDDIPLGAPIAGRTDAALDDLVGFFVNTLVLRTDLSGDPTFAALLDRVREADLAAFSHGDLPFERVVEELNPPRVPGRNPLFQVMVGYHRQTEAHDVLGLSAEWFEMDTGMAKFDLHFTMVDSADTATLMLEYAEDLADETTAGRLLTRLTSLLEQVTAEPDRPVAALDVLVGDELARVTEWNRTSRDVPAATLPELFEAQVARTPDAAAVVFEDSELSYAGFNARANRLARWLVKQGVGAESVVAVSLPRSIDLVVALYAIHKAGGAYLPVDRDYPADRIAFMLEDAIPAVVLDELPVLDGYSGENLGRVVDPSSAAYVIYTSGSTGRPKGVVVPHEGIVNRLLWMQDEYGLTADDRVLQKTPSSFDVSVWEFFWPLLTGA</sequence>
<comment type="similarity">
    <text evidence="2">Belongs to the ATP-dependent AMP-binding enzyme family.</text>
</comment>
<dbReference type="FunFam" id="3.40.50.980:FF:000001">
    <property type="entry name" value="Non-ribosomal peptide synthetase"/>
    <property type="match status" value="3"/>
</dbReference>
<dbReference type="SUPFAM" id="SSF47336">
    <property type="entry name" value="ACP-like"/>
    <property type="match status" value="3"/>
</dbReference>
<dbReference type="InterPro" id="IPR020806">
    <property type="entry name" value="PKS_PP-bd"/>
</dbReference>
<evidence type="ECO:0000256" key="2">
    <source>
        <dbReference type="ARBA" id="ARBA00006432"/>
    </source>
</evidence>
<dbReference type="OrthoDB" id="2472181at2"/>
<keyword evidence="4" id="KW-0597">Phosphoprotein</keyword>
<dbReference type="GO" id="GO:0009403">
    <property type="term" value="P:toxin biosynthetic process"/>
    <property type="evidence" value="ECO:0007669"/>
    <property type="project" value="UniProtKB-ARBA"/>
</dbReference>
<dbReference type="GO" id="GO:0003824">
    <property type="term" value="F:catalytic activity"/>
    <property type="evidence" value="ECO:0007669"/>
    <property type="project" value="InterPro"/>
</dbReference>
<dbReference type="Proteomes" id="UP000054226">
    <property type="component" value="Unassembled WGS sequence"/>
</dbReference>
<dbReference type="SUPFAM" id="SSF56801">
    <property type="entry name" value="Acetyl-CoA synthetase-like"/>
    <property type="match status" value="4"/>
</dbReference>
<dbReference type="Gene3D" id="3.40.50.980">
    <property type="match status" value="4"/>
</dbReference>
<evidence type="ECO:0000259" key="7">
    <source>
        <dbReference type="PROSITE" id="PS50075"/>
    </source>
</evidence>
<dbReference type="NCBIfam" id="NF003417">
    <property type="entry name" value="PRK04813.1"/>
    <property type="match status" value="5"/>
</dbReference>
<dbReference type="SUPFAM" id="SSF52777">
    <property type="entry name" value="CoA-dependent acyltransferases"/>
    <property type="match status" value="10"/>
</dbReference>
<dbReference type="InterPro" id="IPR020845">
    <property type="entry name" value="AMP-binding_CS"/>
</dbReference>
<dbReference type="Gene3D" id="3.30.559.30">
    <property type="entry name" value="Nonribosomal peptide synthetase, condensation domain"/>
    <property type="match status" value="5"/>
</dbReference>
<name>M2ZSI8_9PSEU</name>
<evidence type="ECO:0000256" key="5">
    <source>
        <dbReference type="ARBA" id="ARBA00022737"/>
    </source>
</evidence>
<dbReference type="FunFam" id="2.30.38.10:FF:000001">
    <property type="entry name" value="Non-ribosomal peptide synthetase PvdI"/>
    <property type="match status" value="3"/>
</dbReference>
<dbReference type="FunFam" id="1.10.1200.10:FF:000005">
    <property type="entry name" value="Nonribosomal peptide synthetase 1"/>
    <property type="match status" value="1"/>
</dbReference>
<dbReference type="SUPFAM" id="SSF53335">
    <property type="entry name" value="S-adenosyl-L-methionine-dependent methyltransferases"/>
    <property type="match status" value="1"/>
</dbReference>
<evidence type="ECO:0000256" key="3">
    <source>
        <dbReference type="ARBA" id="ARBA00022450"/>
    </source>
</evidence>
<accession>M2ZSI8</accession>
<dbReference type="Gene3D" id="2.30.38.10">
    <property type="entry name" value="Luciferase, Domain 3"/>
    <property type="match status" value="2"/>
</dbReference>
<dbReference type="InterPro" id="IPR006162">
    <property type="entry name" value="Ppantetheine_attach_site"/>
</dbReference>
<gene>
    <name evidence="8" type="ORF">H074_05412</name>
</gene>
<protein>
    <submittedName>
        <fullName evidence="8">Amino acid adenylation domain-containing protein</fullName>
    </submittedName>
</protein>
<dbReference type="Pfam" id="PF13193">
    <property type="entry name" value="AMP-binding_C"/>
    <property type="match status" value="3"/>
</dbReference>
<dbReference type="GO" id="GO:0043041">
    <property type="term" value="P:amino acid activation for nonribosomal peptide biosynthetic process"/>
    <property type="evidence" value="ECO:0007669"/>
    <property type="project" value="TreeGrafter"/>
</dbReference>
<evidence type="ECO:0000256" key="4">
    <source>
        <dbReference type="ARBA" id="ARBA00022553"/>
    </source>
</evidence>
<comment type="caution">
    <text evidence="8">The sequence shown here is derived from an EMBL/GenBank/DDBJ whole genome shotgun (WGS) entry which is preliminary data.</text>
</comment>
<dbReference type="Pfam" id="PF00550">
    <property type="entry name" value="PP-binding"/>
    <property type="match status" value="3"/>
</dbReference>
<dbReference type="PANTHER" id="PTHR45527:SF1">
    <property type="entry name" value="FATTY ACID SYNTHASE"/>
    <property type="match status" value="1"/>
</dbReference>
<evidence type="ECO:0000313" key="9">
    <source>
        <dbReference type="Proteomes" id="UP000054226"/>
    </source>
</evidence>
<feature type="domain" description="Carrier" evidence="7">
    <location>
        <begin position="1974"/>
        <end position="2048"/>
    </location>
</feature>
<dbReference type="Gene3D" id="3.30.559.10">
    <property type="entry name" value="Chloramphenicol acetyltransferase-like domain"/>
    <property type="match status" value="5"/>
</dbReference>
<dbReference type="CDD" id="cd05930">
    <property type="entry name" value="A_NRPS"/>
    <property type="match status" value="1"/>
</dbReference>
<dbReference type="Gene3D" id="3.40.50.12780">
    <property type="entry name" value="N-terminal domain of ligase-like"/>
    <property type="match status" value="2"/>
</dbReference>
<dbReference type="NCBIfam" id="TIGR01733">
    <property type="entry name" value="AA-adenyl-dom"/>
    <property type="match status" value="3"/>
</dbReference>
<evidence type="ECO:0000256" key="6">
    <source>
        <dbReference type="SAM" id="MobiDB-lite"/>
    </source>
</evidence>
<dbReference type="CDD" id="cd02440">
    <property type="entry name" value="AdoMet_MTases"/>
    <property type="match status" value="1"/>
</dbReference>
<comment type="cofactor">
    <cofactor evidence="1">
        <name>pantetheine 4'-phosphate</name>
        <dbReference type="ChEBI" id="CHEBI:47942"/>
    </cofactor>
</comment>
<dbReference type="FunFam" id="3.40.50.12780:FF:000012">
    <property type="entry name" value="Non-ribosomal peptide synthetase"/>
    <property type="match status" value="2"/>
</dbReference>
<dbReference type="CDD" id="cd19540">
    <property type="entry name" value="LCL_NRPS-like"/>
    <property type="match status" value="1"/>
</dbReference>
<dbReference type="Pfam" id="PF00668">
    <property type="entry name" value="Condensation"/>
    <property type="match status" value="5"/>
</dbReference>
<keyword evidence="3" id="KW-0596">Phosphopantetheine</keyword>
<dbReference type="GO" id="GO:0031177">
    <property type="term" value="F:phosphopantetheine binding"/>
    <property type="evidence" value="ECO:0007669"/>
    <property type="project" value="InterPro"/>
</dbReference>
<dbReference type="InterPro" id="IPR029063">
    <property type="entry name" value="SAM-dependent_MTases_sf"/>
</dbReference>
<dbReference type="InterPro" id="IPR025110">
    <property type="entry name" value="AMP-bd_C"/>
</dbReference>
<dbReference type="SMART" id="SM00823">
    <property type="entry name" value="PKS_PP"/>
    <property type="match status" value="3"/>
</dbReference>
<dbReference type="InterPro" id="IPR000873">
    <property type="entry name" value="AMP-dep_synth/lig_dom"/>
</dbReference>
<feature type="domain" description="Carrier" evidence="7">
    <location>
        <begin position="3841"/>
        <end position="3916"/>
    </location>
</feature>
<dbReference type="Gene3D" id="3.40.50.150">
    <property type="entry name" value="Vaccinia Virus protein VP39"/>
    <property type="match status" value="1"/>
</dbReference>
<dbReference type="GO" id="GO:0008610">
    <property type="term" value="P:lipid biosynthetic process"/>
    <property type="evidence" value="ECO:0007669"/>
    <property type="project" value="UniProtKB-ARBA"/>
</dbReference>
<keyword evidence="5" id="KW-0677">Repeat</keyword>
<dbReference type="PROSITE" id="PS00012">
    <property type="entry name" value="PHOSPHOPANTETHEINE"/>
    <property type="match status" value="2"/>
</dbReference>
<dbReference type="FunFam" id="3.30.300.30:FF:000010">
    <property type="entry name" value="Enterobactin synthetase component F"/>
    <property type="match status" value="1"/>
</dbReference>
<evidence type="ECO:0000256" key="1">
    <source>
        <dbReference type="ARBA" id="ARBA00001957"/>
    </source>
</evidence>
<dbReference type="InterPro" id="IPR010071">
    <property type="entry name" value="AA_adenyl_dom"/>
</dbReference>